<keyword evidence="5" id="KW-0819">tRNA processing</keyword>
<dbReference type="InterPro" id="IPR001537">
    <property type="entry name" value="SpoU_MeTrfase"/>
</dbReference>
<comment type="caution">
    <text evidence="7">The sequence shown here is derived from an EMBL/GenBank/DDBJ whole genome shotgun (WGS) entry which is preliminary data.</text>
</comment>
<evidence type="ECO:0000256" key="5">
    <source>
        <dbReference type="RuleBase" id="RU362024"/>
    </source>
</evidence>
<dbReference type="Proteomes" id="UP000584642">
    <property type="component" value="Unassembled WGS sequence"/>
</dbReference>
<dbReference type="PANTHER" id="PTHR42786">
    <property type="entry name" value="TRNA/RRNA METHYLTRANSFERASE"/>
    <property type="match status" value="1"/>
</dbReference>
<comment type="similarity">
    <text evidence="1">Belongs to the class IV-like SAM-binding methyltransferase superfamily. RNA methyltransferase TrmH family.</text>
</comment>
<dbReference type="InterPro" id="IPR004384">
    <property type="entry name" value="RNA_MeTrfase_TrmJ/LasT"/>
</dbReference>
<comment type="catalytic activity">
    <reaction evidence="5">
        <text>cytidine(32) in tRNA + S-adenosyl-L-methionine = 2'-O-methylcytidine(32) in tRNA + S-adenosyl-L-homocysteine + H(+)</text>
        <dbReference type="Rhea" id="RHEA:42932"/>
        <dbReference type="Rhea" id="RHEA-COMP:10288"/>
        <dbReference type="Rhea" id="RHEA-COMP:10289"/>
        <dbReference type="ChEBI" id="CHEBI:15378"/>
        <dbReference type="ChEBI" id="CHEBI:57856"/>
        <dbReference type="ChEBI" id="CHEBI:59789"/>
        <dbReference type="ChEBI" id="CHEBI:74495"/>
        <dbReference type="ChEBI" id="CHEBI:82748"/>
        <dbReference type="EC" id="2.1.1.200"/>
    </reaction>
</comment>
<dbReference type="EMBL" id="JABFDB010000014">
    <property type="protein sequence ID" value="NYZ21945.1"/>
    <property type="molecule type" value="Genomic_DNA"/>
</dbReference>
<dbReference type="CDD" id="cd18093">
    <property type="entry name" value="SpoU-like_TrmJ"/>
    <property type="match status" value="1"/>
</dbReference>
<feature type="domain" description="tRNA/rRNA methyltransferase SpoU type" evidence="6">
    <location>
        <begin position="17"/>
        <end position="167"/>
    </location>
</feature>
<dbReference type="InterPro" id="IPR029028">
    <property type="entry name" value="Alpha/beta_knot_MTases"/>
</dbReference>
<keyword evidence="2 5" id="KW-0489">Methyltransferase</keyword>
<dbReference type="Pfam" id="PF00588">
    <property type="entry name" value="SpoU_methylase"/>
    <property type="match status" value="1"/>
</dbReference>
<keyword evidence="8" id="KW-1185">Reference proteome</keyword>
<proteinExistence type="inferred from homology"/>
<evidence type="ECO:0000313" key="7">
    <source>
        <dbReference type="EMBL" id="NYZ21945.1"/>
    </source>
</evidence>
<comment type="catalytic activity">
    <reaction evidence="5">
        <text>uridine(32) in tRNA + S-adenosyl-L-methionine = 2'-O-methyluridine(32) in tRNA + S-adenosyl-L-homocysteine + H(+)</text>
        <dbReference type="Rhea" id="RHEA:42936"/>
        <dbReference type="Rhea" id="RHEA-COMP:10107"/>
        <dbReference type="Rhea" id="RHEA-COMP:10290"/>
        <dbReference type="ChEBI" id="CHEBI:15378"/>
        <dbReference type="ChEBI" id="CHEBI:57856"/>
        <dbReference type="ChEBI" id="CHEBI:59789"/>
        <dbReference type="ChEBI" id="CHEBI:65315"/>
        <dbReference type="ChEBI" id="CHEBI:74478"/>
        <dbReference type="EC" id="2.1.1.200"/>
    </reaction>
</comment>
<accession>A0ABX2TCB0</accession>
<dbReference type="NCBIfam" id="TIGR00050">
    <property type="entry name" value="rRNA_methyl_1"/>
    <property type="match status" value="1"/>
</dbReference>
<dbReference type="Gene3D" id="1.10.8.590">
    <property type="match status" value="1"/>
</dbReference>
<comment type="function">
    <text evidence="5">Catalyzes the formation of 2'O-methylated cytidine (Cm32) or 2'O-methylated uridine (Um32) at position 32 in tRNA.</text>
</comment>
<comment type="subcellular location">
    <subcellularLocation>
        <location evidence="5">Cytoplasm</location>
    </subcellularLocation>
</comment>
<dbReference type="GO" id="GO:0032259">
    <property type="term" value="P:methylation"/>
    <property type="evidence" value="ECO:0007669"/>
    <property type="project" value="UniProtKB-KW"/>
</dbReference>
<comment type="subunit">
    <text evidence="5">Homodimer.</text>
</comment>
<keyword evidence="5" id="KW-0963">Cytoplasm</keyword>
<evidence type="ECO:0000256" key="4">
    <source>
        <dbReference type="ARBA" id="ARBA00022691"/>
    </source>
</evidence>
<evidence type="ECO:0000259" key="6">
    <source>
        <dbReference type="Pfam" id="PF00588"/>
    </source>
</evidence>
<dbReference type="Gene3D" id="3.40.1280.10">
    <property type="match status" value="1"/>
</dbReference>
<keyword evidence="3" id="KW-0808">Transferase</keyword>
<dbReference type="RefSeq" id="WP_180283716.1">
    <property type="nucleotide sequence ID" value="NZ_JABFDB010000014.1"/>
</dbReference>
<protein>
    <recommendedName>
        <fullName evidence="5">tRNA (cytidine/uridine-2'-O-)-methyltransferase TrmJ</fullName>
        <ecNumber evidence="5">2.1.1.200</ecNumber>
    </recommendedName>
    <alternativeName>
        <fullName evidence="5">tRNA (cytidine(32)/uridine(32)-2'-O)-methyltransferase</fullName>
    </alternativeName>
    <alternativeName>
        <fullName evidence="5">tRNA Cm32/Um32 methyltransferase</fullName>
    </alternativeName>
</protein>
<dbReference type="PANTHER" id="PTHR42786:SF7">
    <property type="entry name" value="TRNA_RRNA METHYLTRANSFERASE SPOU TYPE DOMAIN-CONTAINING PROTEIN"/>
    <property type="match status" value="1"/>
</dbReference>
<keyword evidence="4 5" id="KW-0949">S-adenosyl-L-methionine</keyword>
<dbReference type="GO" id="GO:0008168">
    <property type="term" value="F:methyltransferase activity"/>
    <property type="evidence" value="ECO:0007669"/>
    <property type="project" value="UniProtKB-KW"/>
</dbReference>
<sequence length="256" mass="27878">MTSGKDPNRPSILGGPTIVLVEPQLGENIGACARAMLNCGLTELRLVRPRDGWPNEKAQAAASGADLVLDGVRLFDSTADAVADLEVVFATTVRTRGMIQEFVTPRLAAERMRAHYAAGHKVGVLFGPERTGLVNDDLTLAETLITVPLNPSFSSLNLAQAVLLIGYEWFQTGDVPPAELLHTGQTRPATKAELVNFFEHVEGALDRTGFFTSPEKRPSMVRTLRNAFERMRMTEQEVRTFHGVIAALTGKRKGDP</sequence>
<dbReference type="SUPFAM" id="SSF75217">
    <property type="entry name" value="alpha/beta knot"/>
    <property type="match status" value="1"/>
</dbReference>
<dbReference type="PIRSF" id="PIRSF004808">
    <property type="entry name" value="LasT"/>
    <property type="match status" value="1"/>
</dbReference>
<gene>
    <name evidence="5" type="primary">trmJ</name>
    <name evidence="7" type="ORF">HND93_19700</name>
</gene>
<name>A0ABX2TCB0_9PROT</name>
<organism evidence="7 8">
    <name type="scientific">Azospirillum oleiclasticum</name>
    <dbReference type="NCBI Taxonomy" id="2735135"/>
    <lineage>
        <taxon>Bacteria</taxon>
        <taxon>Pseudomonadati</taxon>
        <taxon>Pseudomonadota</taxon>
        <taxon>Alphaproteobacteria</taxon>
        <taxon>Rhodospirillales</taxon>
        <taxon>Azospirillaceae</taxon>
        <taxon>Azospirillum</taxon>
    </lineage>
</organism>
<evidence type="ECO:0000256" key="2">
    <source>
        <dbReference type="ARBA" id="ARBA00022603"/>
    </source>
</evidence>
<dbReference type="EC" id="2.1.1.200" evidence="5"/>
<dbReference type="InterPro" id="IPR029026">
    <property type="entry name" value="tRNA_m1G_MTases_N"/>
</dbReference>
<evidence type="ECO:0000256" key="1">
    <source>
        <dbReference type="ARBA" id="ARBA00007228"/>
    </source>
</evidence>
<reference evidence="7 8" key="1">
    <citation type="submission" date="2020-05" db="EMBL/GenBank/DDBJ databases">
        <title>Azospirillum oleiclasticum sp. nov, a nitrogen-fixing and heavy crude oil-emulsifying bacterium isolated from the crude oil of Yumen Oilfield.</title>
        <authorList>
            <person name="Wu D."/>
            <person name="Cai M."/>
            <person name="Zhang X."/>
        </authorList>
    </citation>
    <scope>NUCLEOTIDE SEQUENCE [LARGE SCALE GENOMIC DNA]</scope>
    <source>
        <strain evidence="7 8">ROY-1-1-2</strain>
    </source>
</reference>
<evidence type="ECO:0000256" key="3">
    <source>
        <dbReference type="ARBA" id="ARBA00022679"/>
    </source>
</evidence>
<evidence type="ECO:0000313" key="8">
    <source>
        <dbReference type="Proteomes" id="UP000584642"/>
    </source>
</evidence>